<protein>
    <submittedName>
        <fullName evidence="1">Uncharacterized protein</fullName>
    </submittedName>
</protein>
<organism evidence="1">
    <name type="scientific">Anguilla anguilla</name>
    <name type="common">European freshwater eel</name>
    <name type="synonym">Muraena anguilla</name>
    <dbReference type="NCBI Taxonomy" id="7936"/>
    <lineage>
        <taxon>Eukaryota</taxon>
        <taxon>Metazoa</taxon>
        <taxon>Chordata</taxon>
        <taxon>Craniata</taxon>
        <taxon>Vertebrata</taxon>
        <taxon>Euteleostomi</taxon>
        <taxon>Actinopterygii</taxon>
        <taxon>Neopterygii</taxon>
        <taxon>Teleostei</taxon>
        <taxon>Anguilliformes</taxon>
        <taxon>Anguillidae</taxon>
        <taxon>Anguilla</taxon>
    </lineage>
</organism>
<sequence length="36" mass="4189">MQVHYFRHGLGPVLANWRNILHRKRTPAPVQLITPA</sequence>
<name>A0A0E9V6Y4_ANGAN</name>
<reference evidence="1" key="1">
    <citation type="submission" date="2014-11" db="EMBL/GenBank/DDBJ databases">
        <authorList>
            <person name="Amaro Gonzalez C."/>
        </authorList>
    </citation>
    <scope>NUCLEOTIDE SEQUENCE</scope>
</reference>
<reference evidence="1" key="2">
    <citation type="journal article" date="2015" name="Fish Shellfish Immunol.">
        <title>Early steps in the European eel (Anguilla anguilla)-Vibrio vulnificus interaction in the gills: Role of the RtxA13 toxin.</title>
        <authorList>
            <person name="Callol A."/>
            <person name="Pajuelo D."/>
            <person name="Ebbesson L."/>
            <person name="Teles M."/>
            <person name="MacKenzie S."/>
            <person name="Amaro C."/>
        </authorList>
    </citation>
    <scope>NUCLEOTIDE SEQUENCE</scope>
</reference>
<dbReference type="EMBL" id="GBXM01034836">
    <property type="protein sequence ID" value="JAH73741.1"/>
    <property type="molecule type" value="Transcribed_RNA"/>
</dbReference>
<accession>A0A0E9V6Y4</accession>
<evidence type="ECO:0000313" key="1">
    <source>
        <dbReference type="EMBL" id="JAH73741.1"/>
    </source>
</evidence>
<dbReference type="AlphaFoldDB" id="A0A0E9V6Y4"/>
<proteinExistence type="predicted"/>